<evidence type="ECO:0000313" key="3">
    <source>
        <dbReference type="Proteomes" id="UP000198597"/>
    </source>
</evidence>
<dbReference type="Proteomes" id="UP000198597">
    <property type="component" value="Unassembled WGS sequence"/>
</dbReference>
<gene>
    <name evidence="2" type="ORF">SAMN04488529_101191</name>
</gene>
<proteinExistence type="predicted"/>
<name>A0A1H0LSW5_9CLOT</name>
<dbReference type="EMBL" id="FNJM01000001">
    <property type="protein sequence ID" value="SDO71278.1"/>
    <property type="molecule type" value="Genomic_DNA"/>
</dbReference>
<dbReference type="RefSeq" id="WP_089964924.1">
    <property type="nucleotide sequence ID" value="NZ_FNJM01000001.1"/>
</dbReference>
<evidence type="ECO:0000313" key="2">
    <source>
        <dbReference type="EMBL" id="SDO71278.1"/>
    </source>
</evidence>
<keyword evidence="3" id="KW-1185">Reference proteome</keyword>
<reference evidence="2 3" key="1">
    <citation type="submission" date="2016-10" db="EMBL/GenBank/DDBJ databases">
        <authorList>
            <person name="de Groot N.N."/>
        </authorList>
    </citation>
    <scope>NUCLEOTIDE SEQUENCE [LARGE SCALE GENOMIC DNA]</scope>
    <source>
        <strain evidence="2 3">DSM 12272</strain>
    </source>
</reference>
<dbReference type="InterPro" id="IPR024402">
    <property type="entry name" value="DUF2726"/>
</dbReference>
<dbReference type="Pfam" id="PF10881">
    <property type="entry name" value="DUF2726"/>
    <property type="match status" value="1"/>
</dbReference>
<protein>
    <recommendedName>
        <fullName evidence="1">DUF2726 domain-containing protein</fullName>
    </recommendedName>
</protein>
<feature type="domain" description="DUF2726" evidence="1">
    <location>
        <begin position="34"/>
        <end position="115"/>
    </location>
</feature>
<evidence type="ECO:0000259" key="1">
    <source>
        <dbReference type="Pfam" id="PF10881"/>
    </source>
</evidence>
<accession>A0A1H0LSW5</accession>
<dbReference type="OrthoDB" id="9757917at2"/>
<organism evidence="2 3">
    <name type="scientific">Clostridium gasigenes</name>
    <dbReference type="NCBI Taxonomy" id="94869"/>
    <lineage>
        <taxon>Bacteria</taxon>
        <taxon>Bacillati</taxon>
        <taxon>Bacillota</taxon>
        <taxon>Clostridia</taxon>
        <taxon>Eubacteriales</taxon>
        <taxon>Clostridiaceae</taxon>
        <taxon>Clostridium</taxon>
    </lineage>
</organism>
<dbReference type="AlphaFoldDB" id="A0A1H0LSW5"/>
<sequence length="118" mass="14056">MGIRFDENQCYSHISYAMHQPLRLLIKDTSLLTEEESVYAKHLWTHTDFILFNKIDKSPIIVVEVDRYGYHENNEKQLRRDRLKDSILEKYNIPMLRIKTTGSDEYNLLVNKLEKVLA</sequence>
<dbReference type="STRING" id="94869.SAMN04488529_101191"/>
<dbReference type="Gene3D" id="3.40.960.10">
    <property type="entry name" value="VSR Endonuclease"/>
    <property type="match status" value="1"/>
</dbReference>